<reference evidence="1" key="2">
    <citation type="journal article" date="2022" name="New Phytol.">
        <title>Evolutionary transition to the ectomycorrhizal habit in the genomes of a hyperdiverse lineage of mushroom-forming fungi.</title>
        <authorList>
            <person name="Looney B."/>
            <person name="Miyauchi S."/>
            <person name="Morin E."/>
            <person name="Drula E."/>
            <person name="Courty P.E."/>
            <person name="Kohler A."/>
            <person name="Kuo A."/>
            <person name="LaButti K."/>
            <person name="Pangilinan J."/>
            <person name="Lipzen A."/>
            <person name="Riley R."/>
            <person name="Andreopoulos W."/>
            <person name="He G."/>
            <person name="Johnson J."/>
            <person name="Nolan M."/>
            <person name="Tritt A."/>
            <person name="Barry K.W."/>
            <person name="Grigoriev I.V."/>
            <person name="Nagy L.G."/>
            <person name="Hibbett D."/>
            <person name="Henrissat B."/>
            <person name="Matheny P.B."/>
            <person name="Labbe J."/>
            <person name="Martin F.M."/>
        </authorList>
    </citation>
    <scope>NUCLEOTIDE SEQUENCE</scope>
    <source>
        <strain evidence="1">EC-137</strain>
    </source>
</reference>
<organism evidence="1 2">
    <name type="scientific">Vararia minispora EC-137</name>
    <dbReference type="NCBI Taxonomy" id="1314806"/>
    <lineage>
        <taxon>Eukaryota</taxon>
        <taxon>Fungi</taxon>
        <taxon>Dikarya</taxon>
        <taxon>Basidiomycota</taxon>
        <taxon>Agaricomycotina</taxon>
        <taxon>Agaricomycetes</taxon>
        <taxon>Russulales</taxon>
        <taxon>Lachnocladiaceae</taxon>
        <taxon>Vararia</taxon>
    </lineage>
</organism>
<proteinExistence type="predicted"/>
<dbReference type="Proteomes" id="UP000814128">
    <property type="component" value="Unassembled WGS sequence"/>
</dbReference>
<comment type="caution">
    <text evidence="1">The sequence shown here is derived from an EMBL/GenBank/DDBJ whole genome shotgun (WGS) entry which is preliminary data.</text>
</comment>
<gene>
    <name evidence="1" type="ORF">K488DRAFT_57569</name>
</gene>
<sequence>MSLTQGVSSFFSPSGKAAVLAQKDNDVVIIAAVRTAVTKGKKGGFKDTRPEELLSGVLRAVYTKAGLDPKLIQDVVVGNVLPPGGGANTARMAEIHAGIPISTPVATVNRQCSSGLTAVNQIAGQIALGQIDIGIGAGVESMTFGYGAGSQPDGFSEAILSVPEAEDCLLPMGITSENVATDYGITRAQQDEFAAKSFQKATAAQKAGKFKDEIVPLTVKFVDPKTEEEKTIVVDADDGIRDGVTPESLAKLKPVFKKDGTTHAGNASQVSDGAAAVLLARRSVAKKLGLPIIGKFVAAAVVGVPPRVMGIGPAFAIPALLERTGVAKEEVDFYEINEAFASQAVYSIEKIGLPYEKVNPHGGGISIGHPLGCTGARQIATGLNIAKQTGQKVFVTSMCIGSGMGMAAMFVSEQ</sequence>
<evidence type="ECO:0000313" key="2">
    <source>
        <dbReference type="Proteomes" id="UP000814128"/>
    </source>
</evidence>
<protein>
    <submittedName>
        <fullName evidence="1">Thiolase</fullName>
    </submittedName>
</protein>
<accession>A0ACB8QAX7</accession>
<dbReference type="EMBL" id="MU273714">
    <property type="protein sequence ID" value="KAI0028904.1"/>
    <property type="molecule type" value="Genomic_DNA"/>
</dbReference>
<evidence type="ECO:0000313" key="1">
    <source>
        <dbReference type="EMBL" id="KAI0028904.1"/>
    </source>
</evidence>
<reference evidence="1" key="1">
    <citation type="submission" date="2021-02" db="EMBL/GenBank/DDBJ databases">
        <authorList>
            <consortium name="DOE Joint Genome Institute"/>
            <person name="Ahrendt S."/>
            <person name="Looney B.P."/>
            <person name="Miyauchi S."/>
            <person name="Morin E."/>
            <person name="Drula E."/>
            <person name="Courty P.E."/>
            <person name="Chicoki N."/>
            <person name="Fauchery L."/>
            <person name="Kohler A."/>
            <person name="Kuo A."/>
            <person name="Labutti K."/>
            <person name="Pangilinan J."/>
            <person name="Lipzen A."/>
            <person name="Riley R."/>
            <person name="Andreopoulos W."/>
            <person name="He G."/>
            <person name="Johnson J."/>
            <person name="Barry K.W."/>
            <person name="Grigoriev I.V."/>
            <person name="Nagy L."/>
            <person name="Hibbett D."/>
            <person name="Henrissat B."/>
            <person name="Matheny P.B."/>
            <person name="Labbe J."/>
            <person name="Martin F."/>
        </authorList>
    </citation>
    <scope>NUCLEOTIDE SEQUENCE</scope>
    <source>
        <strain evidence="1">EC-137</strain>
    </source>
</reference>
<keyword evidence="2" id="KW-1185">Reference proteome</keyword>
<name>A0ACB8QAX7_9AGAM</name>